<keyword evidence="4" id="KW-1185">Reference proteome</keyword>
<comment type="caution">
    <text evidence="3">The sequence shown here is derived from an EMBL/GenBank/DDBJ whole genome shotgun (WGS) entry which is preliminary data.</text>
</comment>
<feature type="domain" description="Peptidase S1" evidence="2">
    <location>
        <begin position="54"/>
        <end position="300"/>
    </location>
</feature>
<dbReference type="Pfam" id="PF00089">
    <property type="entry name" value="Trypsin"/>
    <property type="match status" value="1"/>
</dbReference>
<dbReference type="AlphaFoldDB" id="A0AA88GZD9"/>
<dbReference type="PRINTS" id="PR00722">
    <property type="entry name" value="CHYMOTRYPSIN"/>
</dbReference>
<evidence type="ECO:0000313" key="4">
    <source>
        <dbReference type="Proteomes" id="UP000816034"/>
    </source>
</evidence>
<protein>
    <recommendedName>
        <fullName evidence="2">Peptidase S1 domain-containing protein</fullName>
    </recommendedName>
</protein>
<dbReference type="Proteomes" id="UP000816034">
    <property type="component" value="Unassembled WGS sequence"/>
</dbReference>
<dbReference type="SMART" id="SM00020">
    <property type="entry name" value="Tryp_SPc"/>
    <property type="match status" value="1"/>
</dbReference>
<gene>
    <name evidence="3" type="ORF">C9374_000223</name>
</gene>
<dbReference type="InterPro" id="IPR043504">
    <property type="entry name" value="Peptidase_S1_PA_chymotrypsin"/>
</dbReference>
<proteinExistence type="predicted"/>
<keyword evidence="1" id="KW-0812">Transmembrane</keyword>
<accession>A0AA88GZD9</accession>
<dbReference type="Gene3D" id="2.40.10.10">
    <property type="entry name" value="Trypsin-like serine proteases"/>
    <property type="match status" value="1"/>
</dbReference>
<feature type="transmembrane region" description="Helical" evidence="1">
    <location>
        <begin position="28"/>
        <end position="48"/>
    </location>
</feature>
<dbReference type="InterPro" id="IPR009003">
    <property type="entry name" value="Peptidase_S1_PA"/>
</dbReference>
<dbReference type="SUPFAM" id="SSF50494">
    <property type="entry name" value="Trypsin-like serine proteases"/>
    <property type="match status" value="1"/>
</dbReference>
<name>A0AA88GZD9_NAELO</name>
<evidence type="ECO:0000259" key="2">
    <source>
        <dbReference type="PROSITE" id="PS50240"/>
    </source>
</evidence>
<dbReference type="PANTHER" id="PTHR24260:SF136">
    <property type="entry name" value="GH08193P-RELATED"/>
    <property type="match status" value="1"/>
</dbReference>
<dbReference type="RefSeq" id="XP_044552776.1">
    <property type="nucleotide sequence ID" value="XM_044691625.1"/>
</dbReference>
<evidence type="ECO:0000313" key="3">
    <source>
        <dbReference type="EMBL" id="KAG2388784.1"/>
    </source>
</evidence>
<dbReference type="PROSITE" id="PS50240">
    <property type="entry name" value="TRYPSIN_DOM"/>
    <property type="match status" value="1"/>
</dbReference>
<evidence type="ECO:0000256" key="1">
    <source>
        <dbReference type="SAM" id="Phobius"/>
    </source>
</evidence>
<dbReference type="EMBL" id="PYSW02000009">
    <property type="protein sequence ID" value="KAG2388784.1"/>
    <property type="molecule type" value="Genomic_DNA"/>
</dbReference>
<dbReference type="PANTHER" id="PTHR24260">
    <property type="match status" value="1"/>
</dbReference>
<keyword evidence="1" id="KW-1133">Transmembrane helix</keyword>
<organism evidence="3 4">
    <name type="scientific">Naegleria lovaniensis</name>
    <name type="common">Amoeba</name>
    <dbReference type="NCBI Taxonomy" id="51637"/>
    <lineage>
        <taxon>Eukaryota</taxon>
        <taxon>Discoba</taxon>
        <taxon>Heterolobosea</taxon>
        <taxon>Tetramitia</taxon>
        <taxon>Eutetramitia</taxon>
        <taxon>Vahlkampfiidae</taxon>
        <taxon>Naegleria</taxon>
    </lineage>
</organism>
<dbReference type="GO" id="GO:0006508">
    <property type="term" value="P:proteolysis"/>
    <property type="evidence" value="ECO:0007669"/>
    <property type="project" value="InterPro"/>
</dbReference>
<sequence>MFSPTSLSRNQVSLPNHHDYRKRFRTTLTTIPIMFILFLSLLLSPMMVQSKPMISGGSQVVQSHQFPFYGGITLPGIDKIICSGFFYKEEYFISLANCQGNNYKVTDLLIYAGSNDRRCWDSNVPCAVFNVVSTVTHPGYSAKSLANDIGIYKLKDSISTVVKNRSDVVVSTLDITDELPAFNSTFYDLMGWGRLNVSSSSGPYLLRTIQQTIVADTLCVNADTNGKYNPEIMKCVNGGGHGGCLGDGGSPLIFKNNTRYEAAAMFSFSLGNTDKICDEGTYHAYLHLPKYKKWIDETINSLESDGVTLFKHFSHMVVLLWCLILLLNF</sequence>
<dbReference type="InterPro" id="IPR001314">
    <property type="entry name" value="Peptidase_S1A"/>
</dbReference>
<dbReference type="GeneID" id="68092685"/>
<dbReference type="InterPro" id="IPR051333">
    <property type="entry name" value="CLIP_Serine_Protease"/>
</dbReference>
<keyword evidence="1" id="KW-0472">Membrane</keyword>
<reference evidence="3 4" key="1">
    <citation type="journal article" date="2018" name="BMC Genomics">
        <title>The genome of Naegleria lovaniensis, the basis for a comparative approach to unravel pathogenicity factors of the human pathogenic amoeba N. fowleri.</title>
        <authorList>
            <person name="Liechti N."/>
            <person name="Schurch N."/>
            <person name="Bruggmann R."/>
            <person name="Wittwer M."/>
        </authorList>
    </citation>
    <scope>NUCLEOTIDE SEQUENCE [LARGE SCALE GENOMIC DNA]</scope>
    <source>
        <strain evidence="3 4">ATCC 30569</strain>
    </source>
</reference>
<dbReference type="GO" id="GO:0004252">
    <property type="term" value="F:serine-type endopeptidase activity"/>
    <property type="evidence" value="ECO:0007669"/>
    <property type="project" value="InterPro"/>
</dbReference>
<dbReference type="InterPro" id="IPR001254">
    <property type="entry name" value="Trypsin_dom"/>
</dbReference>